<organism evidence="2 3">
    <name type="scientific">Virgibacillus natechei</name>
    <dbReference type="NCBI Taxonomy" id="1216297"/>
    <lineage>
        <taxon>Bacteria</taxon>
        <taxon>Bacillati</taxon>
        <taxon>Bacillota</taxon>
        <taxon>Bacilli</taxon>
        <taxon>Bacillales</taxon>
        <taxon>Bacillaceae</taxon>
        <taxon>Virgibacillus</taxon>
    </lineage>
</organism>
<gene>
    <name evidence="2" type="ORF">J2Z83_000544</name>
</gene>
<reference evidence="2 3" key="1">
    <citation type="submission" date="2021-03" db="EMBL/GenBank/DDBJ databases">
        <title>Genomic Encyclopedia of Type Strains, Phase IV (KMG-IV): sequencing the most valuable type-strain genomes for metagenomic binning, comparative biology and taxonomic classification.</title>
        <authorList>
            <person name="Goeker M."/>
        </authorList>
    </citation>
    <scope>NUCLEOTIDE SEQUENCE [LARGE SCALE GENOMIC DNA]</scope>
    <source>
        <strain evidence="2 3">DSM 25609</strain>
    </source>
</reference>
<proteinExistence type="predicted"/>
<protein>
    <submittedName>
        <fullName evidence="2">Glycosyltransferase involved in cell wall biosynthesis</fullName>
    </submittedName>
</protein>
<dbReference type="Gene3D" id="3.40.50.2000">
    <property type="entry name" value="Glycogen Phosphorylase B"/>
    <property type="match status" value="3"/>
</dbReference>
<keyword evidence="3" id="KW-1185">Reference proteome</keyword>
<dbReference type="SUPFAM" id="SSF53756">
    <property type="entry name" value="UDP-Glycosyltransferase/glycogen phosphorylase"/>
    <property type="match status" value="1"/>
</dbReference>
<evidence type="ECO:0000256" key="1">
    <source>
        <dbReference type="ARBA" id="ARBA00022679"/>
    </source>
</evidence>
<evidence type="ECO:0000313" key="2">
    <source>
        <dbReference type="EMBL" id="MBP1968452.1"/>
    </source>
</evidence>
<dbReference type="PANTHER" id="PTHR46401:SF2">
    <property type="entry name" value="GLYCOSYLTRANSFERASE WBBK-RELATED"/>
    <property type="match status" value="1"/>
</dbReference>
<dbReference type="RefSeq" id="WP_264917271.1">
    <property type="nucleotide sequence ID" value="NZ_CP110224.1"/>
</dbReference>
<keyword evidence="1" id="KW-0808">Transferase</keyword>
<dbReference type="EMBL" id="JAGGKX010000002">
    <property type="protein sequence ID" value="MBP1968452.1"/>
    <property type="molecule type" value="Genomic_DNA"/>
</dbReference>
<evidence type="ECO:0000313" key="3">
    <source>
        <dbReference type="Proteomes" id="UP001519345"/>
    </source>
</evidence>
<accession>A0ABS4IBZ6</accession>
<dbReference type="Proteomes" id="UP001519345">
    <property type="component" value="Unassembled WGS sequence"/>
</dbReference>
<dbReference type="PANTHER" id="PTHR46401">
    <property type="entry name" value="GLYCOSYLTRANSFERASE WBBK-RELATED"/>
    <property type="match status" value="1"/>
</dbReference>
<dbReference type="CDD" id="cd03801">
    <property type="entry name" value="GT4_PimA-like"/>
    <property type="match status" value="1"/>
</dbReference>
<name>A0ABS4IBZ6_9BACI</name>
<comment type="caution">
    <text evidence="2">The sequence shown here is derived from an EMBL/GenBank/DDBJ whole genome shotgun (WGS) entry which is preliminary data.</text>
</comment>
<sequence length="368" mass="42485">MGKDGRTIVYYLSTTSNQLNECMSEDHVKERVEQLRILHIPEGGLPMINLCRALRSKGITATACHFYANRYNFESDVCLNLQETPKHLRDDEIRKYLNKAIKEYDIFHFHFGGTFFPDKSDLEILKRAGKKMVVHHRGSEARLLSAAKSHNRFVRVKPEWTEEKIRKNLSHLSKYIDHAIVLDYEIETYIKEYYEKTHVIPHIIDISKLQPNYPKEKTKPLIVHAPTKRNLKGTEFILEAVEQLQNDGVLFDFKLIEGLDHQKTMELLSEADIVIDQLRIGSAGYLSTEAMALGKPVICYIREDLVDKYPAGFPVVNANPDTILTVLEDLINNPNRWKDLGVKGRAYVKQHHNAAKVVNQYIDVYKNL</sequence>